<feature type="region of interest" description="Disordered" evidence="1">
    <location>
        <begin position="1"/>
        <end position="61"/>
    </location>
</feature>
<organism evidence="2 3">
    <name type="scientific">Saguinus oedipus</name>
    <name type="common">Cotton-top tamarin</name>
    <name type="synonym">Oedipomidas oedipus</name>
    <dbReference type="NCBI Taxonomy" id="9490"/>
    <lineage>
        <taxon>Eukaryota</taxon>
        <taxon>Metazoa</taxon>
        <taxon>Chordata</taxon>
        <taxon>Craniata</taxon>
        <taxon>Vertebrata</taxon>
        <taxon>Euteleostomi</taxon>
        <taxon>Mammalia</taxon>
        <taxon>Eutheria</taxon>
        <taxon>Euarchontoglires</taxon>
        <taxon>Primates</taxon>
        <taxon>Haplorrhini</taxon>
        <taxon>Platyrrhini</taxon>
        <taxon>Cebidae</taxon>
        <taxon>Callitrichinae</taxon>
        <taxon>Saguinus</taxon>
    </lineage>
</organism>
<comment type="caution">
    <text evidence="2">The sequence shown here is derived from an EMBL/GenBank/DDBJ whole genome shotgun (WGS) entry which is preliminary data.</text>
</comment>
<dbReference type="EMBL" id="JASSZA010000012">
    <property type="protein sequence ID" value="KAK2097100.1"/>
    <property type="molecule type" value="Genomic_DNA"/>
</dbReference>
<reference evidence="2 3" key="1">
    <citation type="submission" date="2023-05" db="EMBL/GenBank/DDBJ databases">
        <title>B98-5 Cell Line De Novo Hybrid Assembly: An Optical Mapping Approach.</title>
        <authorList>
            <person name="Kananen K."/>
            <person name="Auerbach J.A."/>
            <person name="Kautto E."/>
            <person name="Blachly J.S."/>
        </authorList>
    </citation>
    <scope>NUCLEOTIDE SEQUENCE [LARGE SCALE GENOMIC DNA]</scope>
    <source>
        <strain evidence="2">B95-8</strain>
        <tissue evidence="2">Cell line</tissue>
    </source>
</reference>
<accession>A0ABQ9UJ48</accession>
<feature type="compositionally biased region" description="Basic and acidic residues" evidence="1">
    <location>
        <begin position="1"/>
        <end position="16"/>
    </location>
</feature>
<gene>
    <name evidence="2" type="ORF">P7K49_026134</name>
</gene>
<keyword evidence="3" id="KW-1185">Reference proteome</keyword>
<protein>
    <submittedName>
        <fullName evidence="2">Uncharacterized protein</fullName>
    </submittedName>
</protein>
<name>A0ABQ9UJ48_SAGOE</name>
<sequence length="194" mass="21893">MQRGKPERTKTEKTETAENSPQQQDSLARIRGINTKPLPLNWKEGKNLTSPCRLESGESQSSLDKADATIVGAVWQQRFSEDSASQLFHFQSRPPSYDVSALGNVPFMSTSIVTATEVEITRTAVHQTWSDKVEITRTAVHQTWSDKVEIARTAVHQTWSDRVEIARTAVHQTWSDKVEITRTAVHQTWSDTMT</sequence>
<dbReference type="Proteomes" id="UP001266305">
    <property type="component" value="Unassembled WGS sequence"/>
</dbReference>
<evidence type="ECO:0000256" key="1">
    <source>
        <dbReference type="SAM" id="MobiDB-lite"/>
    </source>
</evidence>
<evidence type="ECO:0000313" key="2">
    <source>
        <dbReference type="EMBL" id="KAK2097100.1"/>
    </source>
</evidence>
<evidence type="ECO:0000313" key="3">
    <source>
        <dbReference type="Proteomes" id="UP001266305"/>
    </source>
</evidence>
<proteinExistence type="predicted"/>